<evidence type="ECO:0000259" key="12">
    <source>
        <dbReference type="Pfam" id="PF00224"/>
    </source>
</evidence>
<dbReference type="PANTHER" id="PTHR11817">
    <property type="entry name" value="PYRUVATE KINASE"/>
    <property type="match status" value="1"/>
</dbReference>
<dbReference type="Gene3D" id="2.40.33.10">
    <property type="entry name" value="PK beta-barrel domain-like"/>
    <property type="match status" value="1"/>
</dbReference>
<evidence type="ECO:0000256" key="4">
    <source>
        <dbReference type="ARBA" id="ARBA00022679"/>
    </source>
</evidence>
<organism evidence="13 14">
    <name type="scientific">Thioalkalivibrio sulfidiphilus (strain HL-EbGR7)</name>
    <dbReference type="NCBI Taxonomy" id="396588"/>
    <lineage>
        <taxon>Bacteria</taxon>
        <taxon>Pseudomonadati</taxon>
        <taxon>Pseudomonadota</taxon>
        <taxon>Gammaproteobacteria</taxon>
        <taxon>Chromatiales</taxon>
        <taxon>Ectothiorhodospiraceae</taxon>
        <taxon>Thioalkalivibrio</taxon>
    </lineage>
</organism>
<dbReference type="UniPathway" id="UPA00109">
    <property type="reaction ID" value="UER00188"/>
</dbReference>
<evidence type="ECO:0000256" key="6">
    <source>
        <dbReference type="ARBA" id="ARBA00022741"/>
    </source>
</evidence>
<dbReference type="GO" id="GO:0005524">
    <property type="term" value="F:ATP binding"/>
    <property type="evidence" value="ECO:0007669"/>
    <property type="project" value="UniProtKB-KW"/>
</dbReference>
<dbReference type="InterPro" id="IPR015806">
    <property type="entry name" value="Pyrv_Knase_insert_dom_sf"/>
</dbReference>
<keyword evidence="10" id="KW-0324">Glycolysis</keyword>
<evidence type="ECO:0000313" key="13">
    <source>
        <dbReference type="EMBL" id="ACL74247.1"/>
    </source>
</evidence>
<dbReference type="HOGENOM" id="CLU_015439_6_1_6"/>
<dbReference type="eggNOG" id="COG0469">
    <property type="taxonomic scope" value="Bacteria"/>
</dbReference>
<feature type="domain" description="Pyruvate kinase barrel" evidence="12">
    <location>
        <begin position="377"/>
        <end position="589"/>
    </location>
</feature>
<evidence type="ECO:0000256" key="7">
    <source>
        <dbReference type="ARBA" id="ARBA00022777"/>
    </source>
</evidence>
<keyword evidence="11 13" id="KW-0670">Pyruvate</keyword>
<dbReference type="InterPro" id="IPR001697">
    <property type="entry name" value="Pyr_Knase"/>
</dbReference>
<dbReference type="EMBL" id="CP001339">
    <property type="protein sequence ID" value="ACL74247.1"/>
    <property type="molecule type" value="Genomic_DNA"/>
</dbReference>
<evidence type="ECO:0000256" key="10">
    <source>
        <dbReference type="ARBA" id="ARBA00023152"/>
    </source>
</evidence>
<keyword evidence="7 13" id="KW-0418">Kinase</keyword>
<evidence type="ECO:0000256" key="2">
    <source>
        <dbReference type="ARBA" id="ARBA00008663"/>
    </source>
</evidence>
<feature type="domain" description="Pyruvate kinase barrel" evidence="12">
    <location>
        <begin position="141"/>
        <end position="217"/>
    </location>
</feature>
<comment type="similarity">
    <text evidence="2">Belongs to the pyruvate kinase family.</text>
</comment>
<evidence type="ECO:0000256" key="9">
    <source>
        <dbReference type="ARBA" id="ARBA00022842"/>
    </source>
</evidence>
<dbReference type="GO" id="GO:0004743">
    <property type="term" value="F:pyruvate kinase activity"/>
    <property type="evidence" value="ECO:0007669"/>
    <property type="project" value="UniProtKB-EC"/>
</dbReference>
<keyword evidence="4 13" id="KW-0808">Transferase</keyword>
<keyword evidence="5" id="KW-0479">Metal-binding</keyword>
<dbReference type="InterPro" id="IPR011037">
    <property type="entry name" value="Pyrv_Knase-like_insert_dom_sf"/>
</dbReference>
<protein>
    <recommendedName>
        <fullName evidence="3">pyruvate kinase</fullName>
        <ecNumber evidence="3">2.7.1.40</ecNumber>
    </recommendedName>
</protein>
<comment type="pathway">
    <text evidence="1">Carbohydrate degradation; glycolysis; pyruvate from D-glyceraldehyde 3-phosphate: step 5/5.</text>
</comment>
<dbReference type="KEGG" id="tgr:Tgr7_3178"/>
<evidence type="ECO:0000256" key="8">
    <source>
        <dbReference type="ARBA" id="ARBA00022840"/>
    </source>
</evidence>
<keyword evidence="8" id="KW-0067">ATP-binding</keyword>
<reference evidence="13 14" key="1">
    <citation type="journal article" date="2011" name="Stand. Genomic Sci.">
        <title>Complete genome sequence of 'Thioalkalivibrio sulfidophilus' HL-EbGr7.</title>
        <authorList>
            <person name="Muyzer G."/>
            <person name="Sorokin D.Y."/>
            <person name="Mavromatis K."/>
            <person name="Lapidus A."/>
            <person name="Clum A."/>
            <person name="Ivanova N."/>
            <person name="Pati A."/>
            <person name="d'Haeseleer P."/>
            <person name="Woyke T."/>
            <person name="Kyrpides N.C."/>
        </authorList>
    </citation>
    <scope>NUCLEOTIDE SEQUENCE [LARGE SCALE GENOMIC DNA]</scope>
    <source>
        <strain evidence="13 14">HL-EbGR7</strain>
    </source>
</reference>
<dbReference type="InterPro" id="IPR015813">
    <property type="entry name" value="Pyrv/PenolPyrv_kinase-like_dom"/>
</dbReference>
<keyword evidence="14" id="KW-1185">Reference proteome</keyword>
<proteinExistence type="inferred from homology"/>
<dbReference type="SUPFAM" id="SSF50800">
    <property type="entry name" value="PK beta-barrel domain-like"/>
    <property type="match status" value="1"/>
</dbReference>
<name>B8GQM3_THISH</name>
<dbReference type="Proteomes" id="UP000002383">
    <property type="component" value="Chromosome"/>
</dbReference>
<evidence type="ECO:0000256" key="3">
    <source>
        <dbReference type="ARBA" id="ARBA00012142"/>
    </source>
</evidence>
<dbReference type="STRING" id="396588.Tgr7_3178"/>
<dbReference type="GO" id="GO:0000287">
    <property type="term" value="F:magnesium ion binding"/>
    <property type="evidence" value="ECO:0007669"/>
    <property type="project" value="InterPro"/>
</dbReference>
<dbReference type="Gene3D" id="3.20.20.60">
    <property type="entry name" value="Phosphoenolpyruvate-binding domains"/>
    <property type="match status" value="1"/>
</dbReference>
<dbReference type="SUPFAM" id="SSF51621">
    <property type="entry name" value="Phosphoenolpyruvate/pyruvate domain"/>
    <property type="match status" value="1"/>
</dbReference>
<dbReference type="NCBIfam" id="NF011314">
    <property type="entry name" value="PRK14725.1"/>
    <property type="match status" value="1"/>
</dbReference>
<evidence type="ECO:0000256" key="1">
    <source>
        <dbReference type="ARBA" id="ARBA00004997"/>
    </source>
</evidence>
<evidence type="ECO:0000256" key="11">
    <source>
        <dbReference type="ARBA" id="ARBA00023317"/>
    </source>
</evidence>
<dbReference type="AlphaFoldDB" id="B8GQM3"/>
<dbReference type="Pfam" id="PF00224">
    <property type="entry name" value="PK"/>
    <property type="match status" value="2"/>
</dbReference>
<dbReference type="EC" id="2.7.1.40" evidence="3"/>
<evidence type="ECO:0000256" key="5">
    <source>
        <dbReference type="ARBA" id="ARBA00022723"/>
    </source>
</evidence>
<accession>B8GQM3</accession>
<dbReference type="GO" id="GO:0016301">
    <property type="term" value="F:kinase activity"/>
    <property type="evidence" value="ECO:0007669"/>
    <property type="project" value="UniProtKB-KW"/>
</dbReference>
<keyword evidence="9" id="KW-0460">Magnesium</keyword>
<dbReference type="GO" id="GO:0030955">
    <property type="term" value="F:potassium ion binding"/>
    <property type="evidence" value="ECO:0007669"/>
    <property type="project" value="InterPro"/>
</dbReference>
<sequence length="632" mass="68487">MVSTQAMSTPLQTEEAGRLLDALLALRTRITRHAAARLSRFARDFPEGPPPSAVNLAHYLALRTVDLRPLQSGLTRLGLSSLGRSESHVMTALDQVIRVLEVLTARGGDDADRPTSDFESGPKCLAEHARSLFGPPPTGRDVRIMVTLPTEAAREPGLVQRLVATGMDVARINCAHDDPEAWSRMIRHVREASEASGRPCRIQMDLAGHKLRTGTLAPAPPVLHLRPVRDALGRVLAPATLALVADTSAPGSDAALPRLALPAAVLARLQPGDRLRFRDTRGKRRSLQVTQNTADGLLAQCEATCYLNPDTRLSAERMAEDGLWHALARDIPPGGFLLCPVEIRLHRGDRLSLTREAIPGEPARLDAQGHVIAPAHVSCTTPQALERLTAGQAVWIDDGKLGGVVEAVDAEGVHLSITHCRPQGVRLQADKGLNFPGADLGLPPLTARDLEDLDFVAAHADLVGYSFVETREDMQALIQALSERGASRLGIVAKIETQRALAHLPDIILSTIGRHPLGIMIARGDLAVEIGGERMAEIQEELLWLCEAAHVPVIWATQVLETLAKKGVVTRPEMTDAAMSGRAECVMLNKGPYIVDAVHTLDGILRRMQEHQRKKTSRLRALRLAGIDQDQE</sequence>
<dbReference type="InterPro" id="IPR040442">
    <property type="entry name" value="Pyrv_kinase-like_dom_sf"/>
</dbReference>
<dbReference type="InterPro" id="IPR015793">
    <property type="entry name" value="Pyrv_Knase_brl"/>
</dbReference>
<gene>
    <name evidence="13" type="ordered locus">Tgr7_3178</name>
</gene>
<evidence type="ECO:0000313" key="14">
    <source>
        <dbReference type="Proteomes" id="UP000002383"/>
    </source>
</evidence>
<keyword evidence="6" id="KW-0547">Nucleotide-binding</keyword>